<protein>
    <submittedName>
        <fullName evidence="2">Uncharacterized protein</fullName>
    </submittedName>
</protein>
<dbReference type="OrthoDB" id="4332270at2"/>
<name>C7PY23_CATAD</name>
<dbReference type="Proteomes" id="UP000000851">
    <property type="component" value="Chromosome"/>
</dbReference>
<reference evidence="2 3" key="1">
    <citation type="journal article" date="2009" name="Stand. Genomic Sci.">
        <title>Complete genome sequence of Catenulispora acidiphila type strain (ID 139908).</title>
        <authorList>
            <person name="Copeland A."/>
            <person name="Lapidus A."/>
            <person name="Glavina Del Rio T."/>
            <person name="Nolan M."/>
            <person name="Lucas S."/>
            <person name="Chen F."/>
            <person name="Tice H."/>
            <person name="Cheng J.F."/>
            <person name="Bruce D."/>
            <person name="Goodwin L."/>
            <person name="Pitluck S."/>
            <person name="Mikhailova N."/>
            <person name="Pati A."/>
            <person name="Ivanova N."/>
            <person name="Mavromatis K."/>
            <person name="Chen A."/>
            <person name="Palaniappan K."/>
            <person name="Chain P."/>
            <person name="Land M."/>
            <person name="Hauser L."/>
            <person name="Chang Y.J."/>
            <person name="Jeffries C.D."/>
            <person name="Chertkov O."/>
            <person name="Brettin T."/>
            <person name="Detter J.C."/>
            <person name="Han C."/>
            <person name="Ali Z."/>
            <person name="Tindall B.J."/>
            <person name="Goker M."/>
            <person name="Bristow J."/>
            <person name="Eisen J.A."/>
            <person name="Markowitz V."/>
            <person name="Hugenholtz P."/>
            <person name="Kyrpides N.C."/>
            <person name="Klenk H.P."/>
        </authorList>
    </citation>
    <scope>NUCLEOTIDE SEQUENCE [LARGE SCALE GENOMIC DNA]</scope>
    <source>
        <strain evidence="3">DSM 44928 / JCM 14897 / NBRC 102108 / NRRL B-24433 / ID139908</strain>
    </source>
</reference>
<feature type="region of interest" description="Disordered" evidence="1">
    <location>
        <begin position="1"/>
        <end position="21"/>
    </location>
</feature>
<proteinExistence type="predicted"/>
<evidence type="ECO:0000256" key="1">
    <source>
        <dbReference type="SAM" id="MobiDB-lite"/>
    </source>
</evidence>
<dbReference type="EMBL" id="CP001700">
    <property type="protein sequence ID" value="ACU73483.1"/>
    <property type="molecule type" value="Genomic_DNA"/>
</dbReference>
<dbReference type="AlphaFoldDB" id="C7PY23"/>
<dbReference type="InParanoid" id="C7PY23"/>
<accession>C7PY23</accession>
<dbReference type="RefSeq" id="WP_015793212.1">
    <property type="nucleotide sequence ID" value="NC_013131.1"/>
</dbReference>
<keyword evidence="3" id="KW-1185">Reference proteome</keyword>
<gene>
    <name evidence="2" type="ordered locus">Caci_4622</name>
</gene>
<dbReference type="HOGENOM" id="CLU_111590_0_0_11"/>
<dbReference type="eggNOG" id="ENOG50332JT">
    <property type="taxonomic scope" value="Bacteria"/>
</dbReference>
<evidence type="ECO:0000313" key="2">
    <source>
        <dbReference type="EMBL" id="ACU73483.1"/>
    </source>
</evidence>
<sequence>MSQDASISLEQGAEAPPPRDYRVAMPESWERIVLNPQTWDAAIAHITDKQFKGQDNVPHIKAQLRESLRQQAAQALENGGLELYLSLMIVGGLPLPASLVVTFIPPRGDTAPPALEDLAMAYAADGDDVGMITLPTGPALRRKWQELPDPGRQMGNNRPVSHLDIQLAVPNSHAFLMLSFSTPMFEVAEALDGLFESIASTLRWVR</sequence>
<dbReference type="STRING" id="479433.Caci_4622"/>
<evidence type="ECO:0000313" key="3">
    <source>
        <dbReference type="Proteomes" id="UP000000851"/>
    </source>
</evidence>
<dbReference type="KEGG" id="cai:Caci_4622"/>
<organism evidence="2 3">
    <name type="scientific">Catenulispora acidiphila (strain DSM 44928 / JCM 14897 / NBRC 102108 / NRRL B-24433 / ID139908)</name>
    <dbReference type="NCBI Taxonomy" id="479433"/>
    <lineage>
        <taxon>Bacteria</taxon>
        <taxon>Bacillati</taxon>
        <taxon>Actinomycetota</taxon>
        <taxon>Actinomycetes</taxon>
        <taxon>Catenulisporales</taxon>
        <taxon>Catenulisporaceae</taxon>
        <taxon>Catenulispora</taxon>
    </lineage>
</organism>